<dbReference type="Proteomes" id="UP001214996">
    <property type="component" value="Chromosome"/>
</dbReference>
<evidence type="ECO:0000259" key="2">
    <source>
        <dbReference type="Pfam" id="PF13439"/>
    </source>
</evidence>
<protein>
    <submittedName>
        <fullName evidence="3">Glycosyltransferase</fullName>
        <ecNumber evidence="3">2.4.-.-</ecNumber>
    </submittedName>
</protein>
<dbReference type="PANTHER" id="PTHR12526">
    <property type="entry name" value="GLYCOSYLTRANSFERASE"/>
    <property type="match status" value="1"/>
</dbReference>
<organism evidence="3 4">
    <name type="scientific">Fusobacterium nucleatum</name>
    <dbReference type="NCBI Taxonomy" id="851"/>
    <lineage>
        <taxon>Bacteria</taxon>
        <taxon>Fusobacteriati</taxon>
        <taxon>Fusobacteriota</taxon>
        <taxon>Fusobacteriia</taxon>
        <taxon>Fusobacteriales</taxon>
        <taxon>Fusobacteriaceae</taxon>
        <taxon>Fusobacterium</taxon>
    </lineage>
</organism>
<sequence length="366" mass="41971">MKLLFFIDNLSSGGAQRQITNLAILFKKKGNDVSILIYNNNNNFFGKQLEQEGIKVEVLKNSNYISRIINTRIYLNKNNQDMVVSFLETPNFLACLSKIGFSKWKLITSERSGTKESFKGVKNKIFKWFERFSDAIVCNSNAAKNLWEEYYPCYSKKIFTIYNTTFIPKIDTKYEILKDGKLHIVIAASYRVIKNLINLLKALCLLSQNDLEKIQITWYGNINASDDSEQNYKDALKIIEENKLGSIIILNKAVHNIAEYMFQSDMVGLFSEYEGLPNAICEAMMLAKPVLMTPVSDYSIFITPKNGILCKSSRPESIKNALEEALNLKKENLIDMGIESKKLANNLFSSKKILENWEKIFHDGKY</sequence>
<evidence type="ECO:0000313" key="3">
    <source>
        <dbReference type="EMBL" id="WDA43786.1"/>
    </source>
</evidence>
<dbReference type="EMBL" id="CP117525">
    <property type="protein sequence ID" value="WDA43786.1"/>
    <property type="molecule type" value="Genomic_DNA"/>
</dbReference>
<accession>A0AAX3M9M0</accession>
<evidence type="ECO:0000259" key="1">
    <source>
        <dbReference type="Pfam" id="PF00534"/>
    </source>
</evidence>
<dbReference type="Pfam" id="PF13439">
    <property type="entry name" value="Glyco_transf_4"/>
    <property type="match status" value="1"/>
</dbReference>
<dbReference type="InterPro" id="IPR028098">
    <property type="entry name" value="Glyco_trans_4-like_N"/>
</dbReference>
<dbReference type="RefSeq" id="WP_273833269.1">
    <property type="nucleotide sequence ID" value="NZ_CP117525.1"/>
</dbReference>
<dbReference type="SUPFAM" id="SSF53756">
    <property type="entry name" value="UDP-Glycosyltransferase/glycogen phosphorylase"/>
    <property type="match status" value="1"/>
</dbReference>
<keyword evidence="3" id="KW-0328">Glycosyltransferase</keyword>
<dbReference type="Pfam" id="PF00534">
    <property type="entry name" value="Glycos_transf_1"/>
    <property type="match status" value="1"/>
</dbReference>
<feature type="domain" description="Glycosyl transferase family 1" evidence="1">
    <location>
        <begin position="179"/>
        <end position="331"/>
    </location>
</feature>
<dbReference type="EC" id="2.4.-.-" evidence="3"/>
<feature type="domain" description="Glycosyltransferase subfamily 4-like N-terminal" evidence="2">
    <location>
        <begin position="13"/>
        <end position="163"/>
    </location>
</feature>
<gene>
    <name evidence="3" type="ORF">PSR69_08895</name>
</gene>
<dbReference type="InterPro" id="IPR001296">
    <property type="entry name" value="Glyco_trans_1"/>
</dbReference>
<name>A0AAX3M9M0_FUSNU</name>
<evidence type="ECO:0000313" key="4">
    <source>
        <dbReference type="Proteomes" id="UP001214996"/>
    </source>
</evidence>
<dbReference type="GO" id="GO:0016757">
    <property type="term" value="F:glycosyltransferase activity"/>
    <property type="evidence" value="ECO:0007669"/>
    <property type="project" value="UniProtKB-KW"/>
</dbReference>
<proteinExistence type="predicted"/>
<dbReference type="AlphaFoldDB" id="A0AAX3M9M0"/>
<keyword evidence="3" id="KW-0808">Transferase</keyword>
<dbReference type="Gene3D" id="3.40.50.2000">
    <property type="entry name" value="Glycogen Phosphorylase B"/>
    <property type="match status" value="2"/>
</dbReference>
<dbReference type="PANTHER" id="PTHR12526:SF630">
    <property type="entry name" value="GLYCOSYLTRANSFERASE"/>
    <property type="match status" value="1"/>
</dbReference>
<reference evidence="3" key="1">
    <citation type="submission" date="2023-02" db="EMBL/GenBank/DDBJ databases">
        <title>Pan-genomic study of Fusobacterium nucleatum reveals the distribution of pathogenic genes and functional clusters at subspecies and strain levels.</title>
        <authorList>
            <person name="Feng Q."/>
            <person name="Sun T."/>
        </authorList>
    </citation>
    <scope>NUCLEOTIDE SEQUENCE</scope>
    <source>
        <strain evidence="3">FNV</strain>
    </source>
</reference>